<accession>A0ABX3IST4</accession>
<name>A0ABX3IST4_9PSED</name>
<dbReference type="InterPro" id="IPR049812">
    <property type="entry name" value="DpdG-like"/>
</dbReference>
<dbReference type="Proteomes" id="UP000189310">
    <property type="component" value="Unassembled WGS sequence"/>
</dbReference>
<dbReference type="NCBIfam" id="NF041064">
    <property type="entry name" value="DpdG"/>
    <property type="match status" value="1"/>
</dbReference>
<evidence type="ECO:0000313" key="2">
    <source>
        <dbReference type="Proteomes" id="UP000189310"/>
    </source>
</evidence>
<reference evidence="1 2" key="1">
    <citation type="submission" date="2017-01" db="EMBL/GenBank/DDBJ databases">
        <title>Pseudomonas psychrotolerans genome sequencing and assembly.</title>
        <authorList>
            <person name="Vyas B."/>
            <person name="Mayilraj S."/>
        </authorList>
    </citation>
    <scope>NUCLEOTIDE SEQUENCE [LARGE SCALE GENOMIC DNA]</scope>
    <source>
        <strain evidence="1 2">SDS18</strain>
    </source>
</reference>
<keyword evidence="2" id="KW-1185">Reference proteome</keyword>
<dbReference type="RefSeq" id="WP_077172196.1">
    <property type="nucleotide sequence ID" value="NZ_MTLN01000007.1"/>
</dbReference>
<gene>
    <name evidence="1" type="ORF">BVL52_13100</name>
</gene>
<protein>
    <submittedName>
        <fullName evidence="1">Uncharacterized protein</fullName>
    </submittedName>
</protein>
<comment type="caution">
    <text evidence="1">The sequence shown here is derived from an EMBL/GenBank/DDBJ whole genome shotgun (WGS) entry which is preliminary data.</text>
</comment>
<dbReference type="EMBL" id="MTLN01000007">
    <property type="protein sequence ID" value="ONN70921.1"/>
    <property type="molecule type" value="Genomic_DNA"/>
</dbReference>
<evidence type="ECO:0000313" key="1">
    <source>
        <dbReference type="EMBL" id="ONN70921.1"/>
    </source>
</evidence>
<sequence length="300" mass="33684">MTIINYASDGLYPELIVLFRVVAHLGSADRKEIINLCYPGTPEDVGGLARLRGALSRWTDLGLFQVEAENLRINERFGKRKRGESIDELTLRLPAACRTLMLEAINCLPLWGESPGIAADFVRGAAWLLAQDIYSLPTSWSDVERIQIAQTTAEQKIIENDVRWNGLRFWMRYLGFATGDSGAFQVDPTIAVRAELSTIFESRSDLPAQEFIMALASRLPVLDFGQYRQAVEEVVNLTAWRAPENGHLSMSLSLALRRLALDNVIRLEGRADAGTSYRLTGRNYRTWLGFESVRWMGESA</sequence>
<proteinExistence type="predicted"/>
<organism evidence="1 2">
    <name type="scientific">Pseudomonas oryzihabitans</name>
    <dbReference type="NCBI Taxonomy" id="47885"/>
    <lineage>
        <taxon>Bacteria</taxon>
        <taxon>Pseudomonadati</taxon>
        <taxon>Pseudomonadota</taxon>
        <taxon>Gammaproteobacteria</taxon>
        <taxon>Pseudomonadales</taxon>
        <taxon>Pseudomonadaceae</taxon>
        <taxon>Pseudomonas</taxon>
    </lineage>
</organism>